<accession>A0A8S5M225</accession>
<evidence type="ECO:0000313" key="1">
    <source>
        <dbReference type="EMBL" id="DAD76230.1"/>
    </source>
</evidence>
<protein>
    <submittedName>
        <fullName evidence="1">Uncharacterized protein</fullName>
    </submittedName>
</protein>
<organism evidence="1">
    <name type="scientific">Siphoviridae sp. ctrfD19</name>
    <dbReference type="NCBI Taxonomy" id="2826478"/>
    <lineage>
        <taxon>Viruses</taxon>
        <taxon>Duplodnaviria</taxon>
        <taxon>Heunggongvirae</taxon>
        <taxon>Uroviricota</taxon>
        <taxon>Caudoviricetes</taxon>
    </lineage>
</organism>
<reference evidence="1" key="1">
    <citation type="journal article" date="2021" name="Proc. Natl. Acad. Sci. U.S.A.">
        <title>A Catalog of Tens of Thousands of Viruses from Human Metagenomes Reveals Hidden Associations with Chronic Diseases.</title>
        <authorList>
            <person name="Tisza M.J."/>
            <person name="Buck C.B."/>
        </authorList>
    </citation>
    <scope>NUCLEOTIDE SEQUENCE</scope>
    <source>
        <strain evidence="1">CtrfD19</strain>
    </source>
</reference>
<proteinExistence type="predicted"/>
<sequence>MEQRTSDLRGRSFGHLTVVKKSDKKAKSGSMWVCQCDCGNVVIVARCGLTSGHTKSCGCARRKFLSDNRPALTHGKSRCLHNRCERLYYVWLGMRQRCNNHNNSHYKLYGGRGIYICDEWNNYSIFREWAYSNGYDENAPRGKCTIDRIDNDGPYAPWNCRWVDSHQQRMNQGEMKIGKE</sequence>
<dbReference type="EMBL" id="BK014797">
    <property type="protein sequence ID" value="DAD76230.1"/>
    <property type="molecule type" value="Genomic_DNA"/>
</dbReference>
<name>A0A8S5M225_9CAUD</name>